<dbReference type="Proteomes" id="UP000077266">
    <property type="component" value="Unassembled WGS sequence"/>
</dbReference>
<dbReference type="EMBL" id="KV425934">
    <property type="protein sequence ID" value="KZV97089.1"/>
    <property type="molecule type" value="Genomic_DNA"/>
</dbReference>
<protein>
    <submittedName>
        <fullName evidence="3">Uncharacterized protein</fullName>
    </submittedName>
</protein>
<feature type="region of interest" description="Disordered" evidence="1">
    <location>
        <begin position="1"/>
        <end position="39"/>
    </location>
</feature>
<gene>
    <name evidence="3" type="ORF">EXIGLDRAFT_833086</name>
</gene>
<organism evidence="3 4">
    <name type="scientific">Exidia glandulosa HHB12029</name>
    <dbReference type="NCBI Taxonomy" id="1314781"/>
    <lineage>
        <taxon>Eukaryota</taxon>
        <taxon>Fungi</taxon>
        <taxon>Dikarya</taxon>
        <taxon>Basidiomycota</taxon>
        <taxon>Agaricomycotina</taxon>
        <taxon>Agaricomycetes</taxon>
        <taxon>Auriculariales</taxon>
        <taxon>Exidiaceae</taxon>
        <taxon>Exidia</taxon>
    </lineage>
</organism>
<dbReference type="AlphaFoldDB" id="A0A166B1K6"/>
<evidence type="ECO:0000256" key="1">
    <source>
        <dbReference type="SAM" id="MobiDB-lite"/>
    </source>
</evidence>
<keyword evidence="2" id="KW-0812">Transmembrane</keyword>
<keyword evidence="2" id="KW-1133">Transmembrane helix</keyword>
<evidence type="ECO:0000313" key="4">
    <source>
        <dbReference type="Proteomes" id="UP000077266"/>
    </source>
</evidence>
<keyword evidence="2" id="KW-0472">Membrane</keyword>
<feature type="transmembrane region" description="Helical" evidence="2">
    <location>
        <begin position="93"/>
        <end position="117"/>
    </location>
</feature>
<proteinExistence type="predicted"/>
<accession>A0A166B1K6</accession>
<evidence type="ECO:0000256" key="2">
    <source>
        <dbReference type="SAM" id="Phobius"/>
    </source>
</evidence>
<name>A0A166B1K6_EXIGL</name>
<evidence type="ECO:0000313" key="3">
    <source>
        <dbReference type="EMBL" id="KZV97089.1"/>
    </source>
</evidence>
<sequence>MQPLNLSEENPAPGQPPTTTAATTPGQSDIQPTQTRGARPPFSLIGDAKQHLGVIVLLPLHVGVFLVVLHYAAVEESPLPRSSINRTNLGRTIFEYFTRVFTVVVGILDASLIVFASKPQWVGPTRRDLYWPWFRKHLLLGILSGIIILFFSMIPYLVKHTVQEIGYDGACEDDWLTVTLTGHSAHHKEDPNTASFALSSARNFVLFTFTSQDPEANTFGLVGTANAPTLSRPRLQNVTYDFGSRTVSGRCVDTDTTAPCVTGTFDDRDRTFLTFNLTSNGTQTISRSPYKDWSLEDTVSVILYRVNAATGTLGERLLQTSVGQCRKVKVCVPLSPVASGIVDADILVPLGWLLYQHAIFSVKCSA</sequence>
<feature type="transmembrane region" description="Helical" evidence="2">
    <location>
        <begin position="138"/>
        <end position="158"/>
    </location>
</feature>
<dbReference type="InParanoid" id="A0A166B1K6"/>
<dbReference type="OrthoDB" id="100006at2759"/>
<keyword evidence="4" id="KW-1185">Reference proteome</keyword>
<reference evidence="3 4" key="1">
    <citation type="journal article" date="2016" name="Mol. Biol. Evol.">
        <title>Comparative Genomics of Early-Diverging Mushroom-Forming Fungi Provides Insights into the Origins of Lignocellulose Decay Capabilities.</title>
        <authorList>
            <person name="Nagy L.G."/>
            <person name="Riley R."/>
            <person name="Tritt A."/>
            <person name="Adam C."/>
            <person name="Daum C."/>
            <person name="Floudas D."/>
            <person name="Sun H."/>
            <person name="Yadav J.S."/>
            <person name="Pangilinan J."/>
            <person name="Larsson K.H."/>
            <person name="Matsuura K."/>
            <person name="Barry K."/>
            <person name="Labutti K."/>
            <person name="Kuo R."/>
            <person name="Ohm R.A."/>
            <person name="Bhattacharya S.S."/>
            <person name="Shirouzu T."/>
            <person name="Yoshinaga Y."/>
            <person name="Martin F.M."/>
            <person name="Grigoriev I.V."/>
            <person name="Hibbett D.S."/>
        </authorList>
    </citation>
    <scope>NUCLEOTIDE SEQUENCE [LARGE SCALE GENOMIC DNA]</scope>
    <source>
        <strain evidence="3 4">HHB12029</strain>
    </source>
</reference>
<feature type="compositionally biased region" description="Low complexity" evidence="1">
    <location>
        <begin position="17"/>
        <end position="27"/>
    </location>
</feature>
<feature type="transmembrane region" description="Helical" evidence="2">
    <location>
        <begin position="52"/>
        <end position="73"/>
    </location>
</feature>